<comment type="similarity">
    <text evidence="3">Belongs to the UreF family.</text>
</comment>
<reference evidence="4" key="1">
    <citation type="submission" date="2018-02" db="EMBL/GenBank/DDBJ databases">
        <authorList>
            <person name="Kim S.-K."/>
            <person name="Jung H.-I."/>
            <person name="Lee S.-W."/>
        </authorList>
    </citation>
    <scope>NUCLEOTIDE SEQUENCE</scope>
    <source>
        <strain evidence="4">SK3146</strain>
    </source>
</reference>
<evidence type="ECO:0000256" key="1">
    <source>
        <dbReference type="ARBA" id="ARBA00022988"/>
    </source>
</evidence>
<name>A0ABY4RWZ2_9BACL</name>
<dbReference type="PANTHER" id="PTHR33620:SF1">
    <property type="entry name" value="UREASE ACCESSORY PROTEIN F"/>
    <property type="match status" value="1"/>
</dbReference>
<comment type="function">
    <text evidence="3">Required for maturation of urease via the functional incorporation of the urease nickel metallocenter.</text>
</comment>
<dbReference type="RefSeq" id="WP_249861831.1">
    <property type="nucleotide sequence ID" value="NZ_CP027059.1"/>
</dbReference>
<dbReference type="Pfam" id="PF01730">
    <property type="entry name" value="UreF"/>
    <property type="match status" value="1"/>
</dbReference>
<evidence type="ECO:0000313" key="4">
    <source>
        <dbReference type="EMBL" id="UQZ86285.1"/>
    </source>
</evidence>
<organism evidence="4 5">
    <name type="scientific">Paenibacillus konkukensis</name>
    <dbReference type="NCBI Taxonomy" id="2020716"/>
    <lineage>
        <taxon>Bacteria</taxon>
        <taxon>Bacillati</taxon>
        <taxon>Bacillota</taxon>
        <taxon>Bacilli</taxon>
        <taxon>Bacillales</taxon>
        <taxon>Paenibacillaceae</taxon>
        <taxon>Paenibacillus</taxon>
    </lineage>
</organism>
<dbReference type="Proteomes" id="UP001057134">
    <property type="component" value="Chromosome"/>
</dbReference>
<comment type="subcellular location">
    <subcellularLocation>
        <location evidence="3">Cytoplasm</location>
    </subcellularLocation>
</comment>
<dbReference type="InterPro" id="IPR002639">
    <property type="entry name" value="UreF"/>
</dbReference>
<gene>
    <name evidence="4" type="primary">ureF_2</name>
    <name evidence="3" type="synonym">ureF</name>
    <name evidence="4" type="ORF">SK3146_05578</name>
</gene>
<dbReference type="InterPro" id="IPR038277">
    <property type="entry name" value="UreF_sf"/>
</dbReference>
<dbReference type="Gene3D" id="1.10.4190.10">
    <property type="entry name" value="Urease accessory protein UreF"/>
    <property type="match status" value="1"/>
</dbReference>
<dbReference type="PANTHER" id="PTHR33620">
    <property type="entry name" value="UREASE ACCESSORY PROTEIN F"/>
    <property type="match status" value="1"/>
</dbReference>
<dbReference type="HAMAP" id="MF_01385">
    <property type="entry name" value="UreF"/>
    <property type="match status" value="1"/>
</dbReference>
<keyword evidence="2 3" id="KW-0143">Chaperone</keyword>
<keyword evidence="5" id="KW-1185">Reference proteome</keyword>
<keyword evidence="3" id="KW-0963">Cytoplasm</keyword>
<evidence type="ECO:0000256" key="2">
    <source>
        <dbReference type="ARBA" id="ARBA00023186"/>
    </source>
</evidence>
<comment type="subunit">
    <text evidence="3">UreD, UreF and UreG form a complex that acts as a GTP-hydrolysis-dependent molecular chaperone, activating the urease apoprotein by helping to assemble the nickel containing metallocenter of UreC. The UreE protein probably delivers the nickel.</text>
</comment>
<protein>
    <recommendedName>
        <fullName evidence="3">Urease accessory protein UreF</fullName>
    </recommendedName>
</protein>
<dbReference type="EMBL" id="CP027059">
    <property type="protein sequence ID" value="UQZ86285.1"/>
    <property type="molecule type" value="Genomic_DNA"/>
</dbReference>
<dbReference type="PIRSF" id="PIRSF009467">
    <property type="entry name" value="Ureas_acces_UreF"/>
    <property type="match status" value="1"/>
</dbReference>
<keyword evidence="1 3" id="KW-0996">Nickel insertion</keyword>
<accession>A0ABY4RWZ2</accession>
<evidence type="ECO:0000256" key="3">
    <source>
        <dbReference type="HAMAP-Rule" id="MF_01385"/>
    </source>
</evidence>
<proteinExistence type="inferred from homology"/>
<evidence type="ECO:0000313" key="5">
    <source>
        <dbReference type="Proteomes" id="UP001057134"/>
    </source>
</evidence>
<sequence>MTNQQELALLQLCDTNFPTGAFSHSFGLETYIQEEKITNKESLAQWLKAYLQEQLVYADGLACRLAYEALEAGELDAVWELDRRLTVQILPRETREGTYRMGERMVETLKSLYDDSNLSAYQRRIAAKEAFGHPAIAFVIIAHYLRVSRSTAMLYYLYSSLSSLVQNAVRGIPLGQTAGQKLLYEIQPLLYEAVKRIEDLSEDDFGAVAPGIEMSQLHHERLHIRIFMS</sequence>
<reference evidence="4" key="2">
    <citation type="journal article" date="2021" name="J Anim Sci Technol">
        <title>Complete genome sequence of Paenibacillus konkukensis sp. nov. SK3146 as a potential probiotic strain.</title>
        <authorList>
            <person name="Jung H.I."/>
            <person name="Park S."/>
            <person name="Niu K.M."/>
            <person name="Lee S.W."/>
            <person name="Kothari D."/>
            <person name="Yi K.J."/>
            <person name="Kim S.K."/>
        </authorList>
    </citation>
    <scope>NUCLEOTIDE SEQUENCE</scope>
    <source>
        <strain evidence="4">SK3146</strain>
    </source>
</reference>